<dbReference type="SUPFAM" id="SSF48403">
    <property type="entry name" value="Ankyrin repeat"/>
    <property type="match status" value="1"/>
</dbReference>
<dbReference type="SMR" id="A2E901"/>
<dbReference type="OrthoDB" id="10672530at2759"/>
<gene>
    <name evidence="2" type="ORF">TVAG_012510</name>
</gene>
<dbReference type="Pfam" id="PF11929">
    <property type="entry name" value="DUF3447"/>
    <property type="match status" value="1"/>
</dbReference>
<dbReference type="PANTHER" id="PTHR24159:SF5">
    <property type="entry name" value="ANK_REP_REGION DOMAIN-CONTAINING PROTEIN"/>
    <property type="match status" value="1"/>
</dbReference>
<sequence>MDAQFEISADIIEIIEYVNKIMKTTGKEISSTIGVIDILIEKGYLHPNNIYQILSMMVSIDYRNLEVVSQIFSRIMDKYSFNFSKNDLSPTLYAALVSLNKIEAPELPQLKFDQLLNLFKKDSLNYIIMNDEINRLQEYCTAFNESDYNMKIADEETLIDWAARYGSVNCFNYLKSKGAKITEITFSLAFLSGNMEIIKIIGKILKATKLCVKNACILHQNHTID</sequence>
<accession>A2E901</accession>
<dbReference type="PANTHER" id="PTHR24159">
    <property type="match status" value="1"/>
</dbReference>
<dbReference type="InterPro" id="IPR020683">
    <property type="entry name" value="DUF3447"/>
</dbReference>
<evidence type="ECO:0000259" key="1">
    <source>
        <dbReference type="Pfam" id="PF11929"/>
    </source>
</evidence>
<dbReference type="RefSeq" id="XP_001323108.1">
    <property type="nucleotide sequence ID" value="XM_001323073.1"/>
</dbReference>
<name>A2E901_TRIV3</name>
<reference evidence="2" key="2">
    <citation type="journal article" date="2007" name="Science">
        <title>Draft genome sequence of the sexually transmitted pathogen Trichomonas vaginalis.</title>
        <authorList>
            <person name="Carlton J.M."/>
            <person name="Hirt R.P."/>
            <person name="Silva J.C."/>
            <person name="Delcher A.L."/>
            <person name="Schatz M."/>
            <person name="Zhao Q."/>
            <person name="Wortman J.R."/>
            <person name="Bidwell S.L."/>
            <person name="Alsmark U.C.M."/>
            <person name="Besteiro S."/>
            <person name="Sicheritz-Ponten T."/>
            <person name="Noel C.J."/>
            <person name="Dacks J.B."/>
            <person name="Foster P.G."/>
            <person name="Simillion C."/>
            <person name="Van de Peer Y."/>
            <person name="Miranda-Saavedra D."/>
            <person name="Barton G.J."/>
            <person name="Westrop G.D."/>
            <person name="Mueller S."/>
            <person name="Dessi D."/>
            <person name="Fiori P.L."/>
            <person name="Ren Q."/>
            <person name="Paulsen I."/>
            <person name="Zhang H."/>
            <person name="Bastida-Corcuera F.D."/>
            <person name="Simoes-Barbosa A."/>
            <person name="Brown M.T."/>
            <person name="Hayes R.D."/>
            <person name="Mukherjee M."/>
            <person name="Okumura C.Y."/>
            <person name="Schneider R."/>
            <person name="Smith A.J."/>
            <person name="Vanacova S."/>
            <person name="Villalvazo M."/>
            <person name="Haas B.J."/>
            <person name="Pertea M."/>
            <person name="Feldblyum T.V."/>
            <person name="Utterback T.R."/>
            <person name="Shu C.L."/>
            <person name="Osoegawa K."/>
            <person name="de Jong P.J."/>
            <person name="Hrdy I."/>
            <person name="Horvathova L."/>
            <person name="Zubacova Z."/>
            <person name="Dolezal P."/>
            <person name="Malik S.B."/>
            <person name="Logsdon J.M. Jr."/>
            <person name="Henze K."/>
            <person name="Gupta A."/>
            <person name="Wang C.C."/>
            <person name="Dunne R.L."/>
            <person name="Upcroft J.A."/>
            <person name="Upcroft P."/>
            <person name="White O."/>
            <person name="Salzberg S.L."/>
            <person name="Tang P."/>
            <person name="Chiu C.-H."/>
            <person name="Lee Y.-S."/>
            <person name="Embley T.M."/>
            <person name="Coombs G.H."/>
            <person name="Mottram J.C."/>
            <person name="Tachezy J."/>
            <person name="Fraser-Liggett C.M."/>
            <person name="Johnson P.J."/>
        </authorList>
    </citation>
    <scope>NUCLEOTIDE SEQUENCE [LARGE SCALE GENOMIC DNA]</scope>
    <source>
        <strain evidence="2">G3</strain>
    </source>
</reference>
<dbReference type="InterPro" id="IPR036770">
    <property type="entry name" value="Ankyrin_rpt-contain_sf"/>
</dbReference>
<dbReference type="VEuPathDB" id="TrichDB:TVAGG3_1075270"/>
<proteinExistence type="predicted"/>
<feature type="domain" description="DUF3447" evidence="1">
    <location>
        <begin position="179"/>
        <end position="224"/>
    </location>
</feature>
<protein>
    <recommendedName>
        <fullName evidence="1">DUF3447 domain-containing protein</fullName>
    </recommendedName>
</protein>
<dbReference type="KEGG" id="tva:4768822"/>
<evidence type="ECO:0000313" key="2">
    <source>
        <dbReference type="EMBL" id="EAY10885.1"/>
    </source>
</evidence>
<organism evidence="2 3">
    <name type="scientific">Trichomonas vaginalis (strain ATCC PRA-98 / G3)</name>
    <dbReference type="NCBI Taxonomy" id="412133"/>
    <lineage>
        <taxon>Eukaryota</taxon>
        <taxon>Metamonada</taxon>
        <taxon>Parabasalia</taxon>
        <taxon>Trichomonadida</taxon>
        <taxon>Trichomonadidae</taxon>
        <taxon>Trichomonas</taxon>
    </lineage>
</organism>
<reference evidence="2" key="1">
    <citation type="submission" date="2006-10" db="EMBL/GenBank/DDBJ databases">
        <authorList>
            <person name="Amadeo P."/>
            <person name="Zhao Q."/>
            <person name="Wortman J."/>
            <person name="Fraser-Liggett C."/>
            <person name="Carlton J."/>
        </authorList>
    </citation>
    <scope>NUCLEOTIDE SEQUENCE</scope>
    <source>
        <strain evidence="2">G3</strain>
    </source>
</reference>
<dbReference type="VEuPathDB" id="TrichDB:TVAG_012510"/>
<dbReference type="AlphaFoldDB" id="A2E901"/>
<evidence type="ECO:0000313" key="3">
    <source>
        <dbReference type="Proteomes" id="UP000001542"/>
    </source>
</evidence>
<keyword evidence="3" id="KW-1185">Reference proteome</keyword>
<dbReference type="InParanoid" id="A2E901"/>
<dbReference type="EMBL" id="DS113330">
    <property type="protein sequence ID" value="EAY10885.1"/>
    <property type="molecule type" value="Genomic_DNA"/>
</dbReference>
<dbReference type="Proteomes" id="UP000001542">
    <property type="component" value="Unassembled WGS sequence"/>
</dbReference>